<organism evidence="3 4">
    <name type="scientific">Chromohalobacter sarecensis</name>
    <dbReference type="NCBI Taxonomy" id="245294"/>
    <lineage>
        <taxon>Bacteria</taxon>
        <taxon>Pseudomonadati</taxon>
        <taxon>Pseudomonadota</taxon>
        <taxon>Gammaproteobacteria</taxon>
        <taxon>Oceanospirillales</taxon>
        <taxon>Halomonadaceae</taxon>
        <taxon>Chromohalobacter</taxon>
    </lineage>
</organism>
<accession>A0ABV9CVN0</accession>
<feature type="transmembrane region" description="Helical" evidence="2">
    <location>
        <begin position="9"/>
        <end position="27"/>
    </location>
</feature>
<gene>
    <name evidence="3" type="ORF">ACFO0U_00920</name>
</gene>
<keyword evidence="2" id="KW-1133">Transmembrane helix</keyword>
<evidence type="ECO:0000256" key="1">
    <source>
        <dbReference type="SAM" id="MobiDB-lite"/>
    </source>
</evidence>
<dbReference type="EMBL" id="JBHSEU010000001">
    <property type="protein sequence ID" value="MFC4537341.1"/>
    <property type="molecule type" value="Genomic_DNA"/>
</dbReference>
<evidence type="ECO:0000313" key="4">
    <source>
        <dbReference type="Proteomes" id="UP001596030"/>
    </source>
</evidence>
<comment type="caution">
    <text evidence="3">The sequence shown here is derived from an EMBL/GenBank/DDBJ whole genome shotgun (WGS) entry which is preliminary data.</text>
</comment>
<dbReference type="RefSeq" id="WP_246975100.1">
    <property type="nucleotide sequence ID" value="NZ_JAKGAN010000007.1"/>
</dbReference>
<evidence type="ECO:0008006" key="5">
    <source>
        <dbReference type="Google" id="ProtNLM"/>
    </source>
</evidence>
<keyword evidence="2" id="KW-0812">Transmembrane</keyword>
<sequence length="192" mass="20731">MRTLLRSQIFLVVLWGAVMATLPYTTYKILLFQRQAPSLLSAHLPALLFANIAMIVLLVGILLLVTSAHWQLRQGRSRSQREAPPSPAPQPKARPSGSPRPKKEEAPANPANPASTGLQLVDIGAESPLHSRLPLGAVVESVNGVPATSLAAAESVLKPGVNEIDWLDDAGKRNMAYVMVRDGKLHAEFRPV</sequence>
<reference evidence="4" key="1">
    <citation type="journal article" date="2019" name="Int. J. Syst. Evol. Microbiol.">
        <title>The Global Catalogue of Microorganisms (GCM) 10K type strain sequencing project: providing services to taxonomists for standard genome sequencing and annotation.</title>
        <authorList>
            <consortium name="The Broad Institute Genomics Platform"/>
            <consortium name="The Broad Institute Genome Sequencing Center for Infectious Disease"/>
            <person name="Wu L."/>
            <person name="Ma J."/>
        </authorList>
    </citation>
    <scope>NUCLEOTIDE SEQUENCE [LARGE SCALE GENOMIC DNA]</scope>
    <source>
        <strain evidence="4">CGMCC 1.12121</strain>
    </source>
</reference>
<evidence type="ECO:0000313" key="3">
    <source>
        <dbReference type="EMBL" id="MFC4537341.1"/>
    </source>
</evidence>
<dbReference type="Proteomes" id="UP001596030">
    <property type="component" value="Unassembled WGS sequence"/>
</dbReference>
<keyword evidence="2" id="KW-0472">Membrane</keyword>
<feature type="region of interest" description="Disordered" evidence="1">
    <location>
        <begin position="75"/>
        <end position="116"/>
    </location>
</feature>
<feature type="transmembrane region" description="Helical" evidence="2">
    <location>
        <begin position="47"/>
        <end position="70"/>
    </location>
</feature>
<keyword evidence="4" id="KW-1185">Reference proteome</keyword>
<evidence type="ECO:0000256" key="2">
    <source>
        <dbReference type="SAM" id="Phobius"/>
    </source>
</evidence>
<proteinExistence type="predicted"/>
<protein>
    <recommendedName>
        <fullName evidence="5">PDZ domain-containing protein</fullName>
    </recommendedName>
</protein>
<name>A0ABV9CVN0_9GAMM</name>